<dbReference type="Proteomes" id="UP001596494">
    <property type="component" value="Unassembled WGS sequence"/>
</dbReference>
<gene>
    <name evidence="2" type="ORF">ACFQMN_04650</name>
</gene>
<comment type="caution">
    <text evidence="2">The sequence shown here is derived from an EMBL/GenBank/DDBJ whole genome shotgun (WGS) entry which is preliminary data.</text>
</comment>
<dbReference type="EMBL" id="JBHTBY010000003">
    <property type="protein sequence ID" value="MFC7320157.1"/>
    <property type="molecule type" value="Genomic_DNA"/>
</dbReference>
<reference evidence="3" key="1">
    <citation type="journal article" date="2019" name="Int. J. Syst. Evol. Microbiol.">
        <title>The Global Catalogue of Microorganisms (GCM) 10K type strain sequencing project: providing services to taxonomists for standard genome sequencing and annotation.</title>
        <authorList>
            <consortium name="The Broad Institute Genomics Platform"/>
            <consortium name="The Broad Institute Genome Sequencing Center for Infectious Disease"/>
            <person name="Wu L."/>
            <person name="Ma J."/>
        </authorList>
    </citation>
    <scope>NUCLEOTIDE SEQUENCE [LARGE SCALE GENOMIC DNA]</scope>
    <source>
        <strain evidence="3">CCUG 73951</strain>
    </source>
</reference>
<sequence>MPNIWTHILFAEDLCMKLEREDLLATSERSLYLGAQGPDPFFYYNFWPKASDHGVPEAGMQLHTMNCGDFLIEMIERGKSRKHNSQAYILGFVSHHMLDRITHPYIHYKSGYEGNKHQALEVAIDTIMMEKHRRVITWLTPVHPYINLSDQTVEEIESWLKACIENHYDLDVPSSFIKKSFKDIVRAQRVLFDPYGYKNKLLGSAVSSFSHRPIVDDKDYLNMEQLMWRHSATNEVRRASFEQLYAQALEEACALYKEILLYWSEDSDARIETIKSMVQNISYDTGLPISLKAVNKYASPIV</sequence>
<evidence type="ECO:0000313" key="3">
    <source>
        <dbReference type="Proteomes" id="UP001596494"/>
    </source>
</evidence>
<dbReference type="Pfam" id="PF00882">
    <property type="entry name" value="Zn_dep_PLPC"/>
    <property type="match status" value="1"/>
</dbReference>
<dbReference type="RefSeq" id="WP_289216803.1">
    <property type="nucleotide sequence ID" value="NZ_JAPVRC010000008.1"/>
</dbReference>
<name>A0ABW2K1Q1_9BACI</name>
<accession>A0ABW2K1Q1</accession>
<organism evidence="2 3">
    <name type="scientific">Halobacillus campisalis</name>
    <dbReference type="NCBI Taxonomy" id="435909"/>
    <lineage>
        <taxon>Bacteria</taxon>
        <taxon>Bacillati</taxon>
        <taxon>Bacillota</taxon>
        <taxon>Bacilli</taxon>
        <taxon>Bacillales</taxon>
        <taxon>Bacillaceae</taxon>
        <taxon>Halobacillus</taxon>
    </lineage>
</organism>
<proteinExistence type="predicted"/>
<evidence type="ECO:0000313" key="2">
    <source>
        <dbReference type="EMBL" id="MFC7320157.1"/>
    </source>
</evidence>
<keyword evidence="3" id="KW-1185">Reference proteome</keyword>
<evidence type="ECO:0000259" key="1">
    <source>
        <dbReference type="Pfam" id="PF00882"/>
    </source>
</evidence>
<dbReference type="InterPro" id="IPR029002">
    <property type="entry name" value="PLPC/GPLD1"/>
</dbReference>
<feature type="domain" description="Phospholipase C/D" evidence="1">
    <location>
        <begin position="6"/>
        <end position="168"/>
    </location>
</feature>
<protein>
    <submittedName>
        <fullName evidence="2">Zinc dependent phospholipase C family protein</fullName>
    </submittedName>
</protein>